<dbReference type="Gene3D" id="2.130.10.10">
    <property type="entry name" value="YVTN repeat-like/Quinoprotein amine dehydrogenase"/>
    <property type="match status" value="2"/>
</dbReference>
<feature type="transmembrane region" description="Helical" evidence="5">
    <location>
        <begin position="780"/>
        <end position="801"/>
    </location>
</feature>
<dbReference type="Gene3D" id="1.10.10.60">
    <property type="entry name" value="Homeodomain-like"/>
    <property type="match status" value="1"/>
</dbReference>
<evidence type="ECO:0000259" key="8">
    <source>
        <dbReference type="PROSITE" id="PS50109"/>
    </source>
</evidence>
<keyword evidence="6" id="KW-0732">Signal</keyword>
<dbReference type="RefSeq" id="WP_055172084.1">
    <property type="nucleotide sequence ID" value="NZ_CP081920.1"/>
</dbReference>
<dbReference type="InterPro" id="IPR015943">
    <property type="entry name" value="WD40/YVTN_repeat-like_dom_sf"/>
</dbReference>
<dbReference type="SUPFAM" id="SSF52172">
    <property type="entry name" value="CheY-like"/>
    <property type="match status" value="1"/>
</dbReference>
<keyword evidence="5" id="KW-1133">Transmembrane helix</keyword>
<name>A0A174SY37_9BACE</name>
<dbReference type="InterPro" id="IPR011110">
    <property type="entry name" value="Reg_prop"/>
</dbReference>
<dbReference type="SMART" id="SM00387">
    <property type="entry name" value="HATPase_c"/>
    <property type="match status" value="1"/>
</dbReference>
<evidence type="ECO:0000259" key="9">
    <source>
        <dbReference type="PROSITE" id="PS50110"/>
    </source>
</evidence>
<dbReference type="InterPro" id="IPR009057">
    <property type="entry name" value="Homeodomain-like_sf"/>
</dbReference>
<feature type="modified residue" description="4-aspartylphosphate" evidence="4">
    <location>
        <position position="1174"/>
    </location>
</feature>
<evidence type="ECO:0000313" key="13">
    <source>
        <dbReference type="Proteomes" id="UP000095725"/>
    </source>
</evidence>
<dbReference type="STRING" id="47678.ERS852494_02319"/>
<accession>A0A174SY37</accession>
<proteinExistence type="predicted"/>
<evidence type="ECO:0000256" key="4">
    <source>
        <dbReference type="PROSITE-ProRule" id="PRU00169"/>
    </source>
</evidence>
<dbReference type="PROSITE" id="PS01124">
    <property type="entry name" value="HTH_ARAC_FAMILY_2"/>
    <property type="match status" value="1"/>
</dbReference>
<dbReference type="EMBL" id="CZBL01000005">
    <property type="protein sequence ID" value="CUQ00040.1"/>
    <property type="molecule type" value="Genomic_DNA"/>
</dbReference>
<evidence type="ECO:0000256" key="2">
    <source>
        <dbReference type="ARBA" id="ARBA00023015"/>
    </source>
</evidence>
<protein>
    <submittedName>
        <fullName evidence="11">Two-component system sensor histidine kinase/response regulator</fullName>
    </submittedName>
</protein>
<evidence type="ECO:0000256" key="5">
    <source>
        <dbReference type="SAM" id="Phobius"/>
    </source>
</evidence>
<dbReference type="PROSITE" id="PS50110">
    <property type="entry name" value="RESPONSE_REGULATORY"/>
    <property type="match status" value="1"/>
</dbReference>
<evidence type="ECO:0000313" key="10">
    <source>
        <dbReference type="EMBL" id="CUP47435.1"/>
    </source>
</evidence>
<dbReference type="SUPFAM" id="SSF47384">
    <property type="entry name" value="Homodimeric domain of signal transducing histidine kinase"/>
    <property type="match status" value="1"/>
</dbReference>
<evidence type="ECO:0000256" key="3">
    <source>
        <dbReference type="ARBA" id="ARBA00023163"/>
    </source>
</evidence>
<feature type="signal peptide" evidence="6">
    <location>
        <begin position="1"/>
        <end position="19"/>
    </location>
</feature>
<feature type="chain" id="PRO_5014252633" evidence="6">
    <location>
        <begin position="20"/>
        <end position="1381"/>
    </location>
</feature>
<keyword evidence="11" id="KW-0418">Kinase</keyword>
<feature type="domain" description="HTH araC/xylS-type" evidence="7">
    <location>
        <begin position="1284"/>
        <end position="1381"/>
    </location>
</feature>
<dbReference type="Pfam" id="PF12833">
    <property type="entry name" value="HTH_18"/>
    <property type="match status" value="1"/>
</dbReference>
<dbReference type="SMART" id="SM00342">
    <property type="entry name" value="HTH_ARAC"/>
    <property type="match status" value="1"/>
</dbReference>
<dbReference type="PANTHER" id="PTHR43547">
    <property type="entry name" value="TWO-COMPONENT HISTIDINE KINASE"/>
    <property type="match status" value="1"/>
</dbReference>
<keyword evidence="3" id="KW-0804">Transcription</keyword>
<evidence type="ECO:0000256" key="6">
    <source>
        <dbReference type="SAM" id="SignalP"/>
    </source>
</evidence>
<keyword evidence="2" id="KW-0805">Transcription regulation</keyword>
<organism evidence="11 13">
    <name type="scientific">Bacteroides caccae</name>
    <dbReference type="NCBI Taxonomy" id="47678"/>
    <lineage>
        <taxon>Bacteria</taxon>
        <taxon>Pseudomonadati</taxon>
        <taxon>Bacteroidota</taxon>
        <taxon>Bacteroidia</taxon>
        <taxon>Bacteroidales</taxon>
        <taxon>Bacteroidaceae</taxon>
        <taxon>Bacteroides</taxon>
    </lineage>
</organism>
<dbReference type="Pfam" id="PF00072">
    <property type="entry name" value="Response_reg"/>
    <property type="match status" value="1"/>
</dbReference>
<dbReference type="InterPro" id="IPR005467">
    <property type="entry name" value="His_kinase_dom"/>
</dbReference>
<dbReference type="Gene3D" id="3.30.565.10">
    <property type="entry name" value="Histidine kinase-like ATPase, C-terminal domain"/>
    <property type="match status" value="1"/>
</dbReference>
<sequence>MRKFFFLLLVLSGIFPAYSIDTHWNLEPVVIKNGVSDNTIYNVCYGSDGFIWLSTDKGISRYDGFRFRDYPLIMGIDSLSTPLHQAVKKLCEGPDGLYYALLFQGGITCFDKDIEKFLPVRFDKPLELKDILDFCWNDGSLYLVTSQGLFESRIVRKTEGKHDFVLCLLNPEPVVRGKVAHLCSDGKTNLYFSVNQRKVVHYDLVAKKTSLIKEYSVVNRLFLRHGYLWICRLWDDIICYDLKTNEERVISMEGKDQSEFSNSYVTDLVLKDNRTFYLTTWNGLYKLRFDNDNLCKSPFVLTLLTKNEKAFHSSIENKMTSLFWDDKQQILWVGTFGGGVVKFDISDSMYSRVRQDFGSRVDGMVEDSKGYVWLTVSDGGIMKSTTPVFSLDTHFEPWKKASGFSGRFHIYKGKNGNIWLGNNWGEIVIIDPLTNEVESFHLQNNKGERIQTVIYSLCLDSWNRLWVGTSNGLMQVELETHECKSIKLPEKIKNVFTIAEDKEGNVWIGTDRGLKRLETDGVQIRVEGNIEKENGLEEAAVRTIYVNNYNQIYAAYLNVVIRIDGREKDKLEAIYTLQNGLTNGHVGCMVDDRIGNTWAGNNVGVMTIRNGQDAFYNYLSVGNCSAVCRLNDGRLLWANSWGLIFFDPSATKADCERRQLMLTDIEVSGETILAGEKRNGQVILSGSPEQQKKLVFNSDNNDFHLFFSDLRYGMAERKIAYRLLPLDKDWRMVPLSEGLWFNGLSAGKYTLQAKLVFPDGKEGDVNEILVVVKDKWFQTIWAYIAYVLLFVAFSCFFYIYFKKKEQRKQMHRDREMVLKENLSLEKMKQTQKKEIEALRNGLLMLFVQELRTPLSLIIAPLKELQKDNSQISNLSLQVAYRNSLRMVDACDQLLAIYRQGSPETKLEVAPYSVEKMIDSSVFGVRDLLKVYPIDFRCEKRVKKELEFYVNKKKIEFIIHNLLTNAFTHTHYAGTVYFSVCEIIENNMHYVSLTVEDNGMKKVRTSEQLMSENGTLENDLSAAQLGFSIMRQMIEAHQGTILLESVEGKGTKVTVNLPVDRAVLESEPNILFIDPEELPEVEPEVLEQLKADSKISENIGRQGPILFPGVLSPKEMAQSVTNEEKKTILIVEDHKDIRLYLKVLFGNEYNLLMATNGQEGVDMAMKELPDLIICDVMMPIKDGFECCREVKECPETCSIPFIMLTAKVEDDNIIHGLELGADDYVLKPFTPGILKAKVSNLINGRQTLKQMYAKLFKLPGADAVDADETEQPGKEEAKAEDPFITSVIKIVEENICEADFSVKKLASELNMSQPTLYRKVKQSTDYTIIELIRGVRMRRAGVLLKTKQYGVQEVAEMVGYNDIPTFRKHFVDAFGTTPSTYE</sequence>
<dbReference type="SUPFAM" id="SSF63829">
    <property type="entry name" value="Calcium-dependent phosphotriesterase"/>
    <property type="match status" value="3"/>
</dbReference>
<dbReference type="Pfam" id="PF07494">
    <property type="entry name" value="Reg_prop"/>
    <property type="match status" value="2"/>
</dbReference>
<dbReference type="FunFam" id="1.10.10.60:FF:000284">
    <property type="entry name" value="Two-component system sensor histidine kinase/response regulator"/>
    <property type="match status" value="1"/>
</dbReference>
<dbReference type="SUPFAM" id="SSF46689">
    <property type="entry name" value="Homeodomain-like"/>
    <property type="match status" value="1"/>
</dbReference>
<dbReference type="GO" id="GO:0003700">
    <property type="term" value="F:DNA-binding transcription factor activity"/>
    <property type="evidence" value="ECO:0007669"/>
    <property type="project" value="InterPro"/>
</dbReference>
<dbReference type="CDD" id="cd17574">
    <property type="entry name" value="REC_OmpR"/>
    <property type="match status" value="1"/>
</dbReference>
<dbReference type="InterPro" id="IPR001789">
    <property type="entry name" value="Sig_transdc_resp-reg_receiver"/>
</dbReference>
<dbReference type="Proteomes" id="UP000095657">
    <property type="component" value="Unassembled WGS sequence"/>
</dbReference>
<dbReference type="InterPro" id="IPR003594">
    <property type="entry name" value="HATPase_dom"/>
</dbReference>
<dbReference type="InterPro" id="IPR036097">
    <property type="entry name" value="HisK_dim/P_sf"/>
</dbReference>
<feature type="domain" description="Histidine kinase" evidence="8">
    <location>
        <begin position="845"/>
        <end position="1060"/>
    </location>
</feature>
<evidence type="ECO:0000259" key="7">
    <source>
        <dbReference type="PROSITE" id="PS01124"/>
    </source>
</evidence>
<evidence type="ECO:0000313" key="11">
    <source>
        <dbReference type="EMBL" id="CUQ00040.1"/>
    </source>
</evidence>
<dbReference type="SUPFAM" id="SSF55874">
    <property type="entry name" value="ATPase domain of HSP90 chaperone/DNA topoisomerase II/histidine kinase"/>
    <property type="match status" value="1"/>
</dbReference>
<dbReference type="PANTHER" id="PTHR43547:SF2">
    <property type="entry name" value="HYBRID SIGNAL TRANSDUCTION HISTIDINE KINASE C"/>
    <property type="match status" value="1"/>
</dbReference>
<dbReference type="PROSITE" id="PS50109">
    <property type="entry name" value="HIS_KIN"/>
    <property type="match status" value="1"/>
</dbReference>
<dbReference type="InterPro" id="IPR011006">
    <property type="entry name" value="CheY-like_superfamily"/>
</dbReference>
<dbReference type="InterPro" id="IPR013783">
    <property type="entry name" value="Ig-like_fold"/>
</dbReference>
<evidence type="ECO:0000256" key="1">
    <source>
        <dbReference type="ARBA" id="ARBA00022553"/>
    </source>
</evidence>
<gene>
    <name evidence="11" type="primary">phoP_1</name>
    <name evidence="10" type="synonym">phoP_2</name>
    <name evidence="10" type="ORF">ERS852494_02319</name>
    <name evidence="11" type="ORF">ERS852558_01524</name>
</gene>
<dbReference type="GO" id="GO:0043565">
    <property type="term" value="F:sequence-specific DNA binding"/>
    <property type="evidence" value="ECO:0007669"/>
    <property type="project" value="InterPro"/>
</dbReference>
<keyword evidence="5" id="KW-0472">Membrane</keyword>
<dbReference type="Proteomes" id="UP000095725">
    <property type="component" value="Unassembled WGS sequence"/>
</dbReference>
<keyword evidence="11" id="KW-0808">Transferase</keyword>
<dbReference type="Gene3D" id="3.40.50.2300">
    <property type="match status" value="1"/>
</dbReference>
<dbReference type="SMART" id="SM00448">
    <property type="entry name" value="REC"/>
    <property type="match status" value="1"/>
</dbReference>
<dbReference type="Pfam" id="PF02518">
    <property type="entry name" value="HATPase_c"/>
    <property type="match status" value="1"/>
</dbReference>
<evidence type="ECO:0000313" key="12">
    <source>
        <dbReference type="Proteomes" id="UP000095657"/>
    </source>
</evidence>
<dbReference type="InterPro" id="IPR036890">
    <property type="entry name" value="HATPase_C_sf"/>
</dbReference>
<dbReference type="EMBL" id="CZAI01000005">
    <property type="protein sequence ID" value="CUP47435.1"/>
    <property type="molecule type" value="Genomic_DNA"/>
</dbReference>
<keyword evidence="1 4" id="KW-0597">Phosphoprotein</keyword>
<feature type="domain" description="Response regulatory" evidence="9">
    <location>
        <begin position="1126"/>
        <end position="1241"/>
    </location>
</feature>
<reference evidence="12 13" key="1">
    <citation type="submission" date="2015-09" db="EMBL/GenBank/DDBJ databases">
        <authorList>
            <consortium name="Pathogen Informatics"/>
        </authorList>
    </citation>
    <scope>NUCLEOTIDE SEQUENCE [LARGE SCALE GENOMIC DNA]</scope>
    <source>
        <strain evidence="10 12">2789STDY5834880</strain>
        <strain evidence="11 13">2789STDY5834946</strain>
    </source>
</reference>
<dbReference type="GO" id="GO:0000155">
    <property type="term" value="F:phosphorelay sensor kinase activity"/>
    <property type="evidence" value="ECO:0007669"/>
    <property type="project" value="InterPro"/>
</dbReference>
<dbReference type="Gene3D" id="2.60.40.10">
    <property type="entry name" value="Immunoglobulins"/>
    <property type="match status" value="1"/>
</dbReference>
<dbReference type="InterPro" id="IPR018060">
    <property type="entry name" value="HTH_AraC"/>
</dbReference>
<keyword evidence="5" id="KW-0812">Transmembrane</keyword>